<sequence length="138" mass="15503">MSDPGFFPPRIFSLDEAEALLPQLRPILNVLSRARTQQAEAQRELSERYHGGRGNGHPVPGGELDRLHGAMDQAQEHIQESVAAITGLGCELKDPDRGMVDFRTVRDGRVVYLCWLMEEPRILFWHDLDGGFAGRQPL</sequence>
<proteinExistence type="predicted"/>
<evidence type="ECO:0000313" key="1">
    <source>
        <dbReference type="EMBL" id="OGG45955.1"/>
    </source>
</evidence>
<dbReference type="EMBL" id="MFKF01000353">
    <property type="protein sequence ID" value="OGG45955.1"/>
    <property type="molecule type" value="Genomic_DNA"/>
</dbReference>
<dbReference type="InterPro" id="IPR018699">
    <property type="entry name" value="DUF2203"/>
</dbReference>
<dbReference type="Proteomes" id="UP000178606">
    <property type="component" value="Unassembled WGS sequence"/>
</dbReference>
<evidence type="ECO:0000313" key="2">
    <source>
        <dbReference type="Proteomes" id="UP000178606"/>
    </source>
</evidence>
<accession>A0A1F6C9Y0</accession>
<dbReference type="Pfam" id="PF09969">
    <property type="entry name" value="DUF2203"/>
    <property type="match status" value="1"/>
</dbReference>
<gene>
    <name evidence="1" type="ORF">A3F84_11580</name>
</gene>
<organism evidence="1 2">
    <name type="scientific">Handelsmanbacteria sp. (strain RIFCSPLOWO2_12_FULL_64_10)</name>
    <dbReference type="NCBI Taxonomy" id="1817868"/>
    <lineage>
        <taxon>Bacteria</taxon>
        <taxon>Candidatus Handelsmaniibacteriota</taxon>
    </lineage>
</organism>
<dbReference type="AlphaFoldDB" id="A0A1F6C9Y0"/>
<evidence type="ECO:0008006" key="3">
    <source>
        <dbReference type="Google" id="ProtNLM"/>
    </source>
</evidence>
<reference evidence="1 2" key="1">
    <citation type="journal article" date="2016" name="Nat. Commun.">
        <title>Thousands of microbial genomes shed light on interconnected biogeochemical processes in an aquifer system.</title>
        <authorList>
            <person name="Anantharaman K."/>
            <person name="Brown C.T."/>
            <person name="Hug L.A."/>
            <person name="Sharon I."/>
            <person name="Castelle C.J."/>
            <person name="Probst A.J."/>
            <person name="Thomas B.C."/>
            <person name="Singh A."/>
            <person name="Wilkins M.J."/>
            <person name="Karaoz U."/>
            <person name="Brodie E.L."/>
            <person name="Williams K.H."/>
            <person name="Hubbard S.S."/>
            <person name="Banfield J.F."/>
        </authorList>
    </citation>
    <scope>NUCLEOTIDE SEQUENCE [LARGE SCALE GENOMIC DNA]</scope>
    <source>
        <strain evidence="2">RIFCSPLOWO2_12_FULL_64_10</strain>
    </source>
</reference>
<dbReference type="PIRSF" id="PIRSF016498">
    <property type="entry name" value="UCP016498"/>
    <property type="match status" value="1"/>
</dbReference>
<protein>
    <recommendedName>
        <fullName evidence="3">DUF2203 domain-containing protein</fullName>
    </recommendedName>
</protein>
<name>A0A1F6C9Y0_HANXR</name>
<comment type="caution">
    <text evidence="1">The sequence shown here is derived from an EMBL/GenBank/DDBJ whole genome shotgun (WGS) entry which is preliminary data.</text>
</comment>